<evidence type="ECO:0000256" key="6">
    <source>
        <dbReference type="ARBA" id="ARBA00022448"/>
    </source>
</evidence>
<dbReference type="PANTHER" id="PTHR33909:SF1">
    <property type="entry name" value="SEC TRANSLOCON ACCESSORY COMPLEX SUBUNIT YAJC"/>
    <property type="match status" value="1"/>
</dbReference>
<keyword evidence="6" id="KW-0813">Transport</keyword>
<evidence type="ECO:0000313" key="13">
    <source>
        <dbReference type="EMBL" id="PCJ01861.1"/>
    </source>
</evidence>
<proteinExistence type="inferred from homology"/>
<evidence type="ECO:0000256" key="7">
    <source>
        <dbReference type="ARBA" id="ARBA00022475"/>
    </source>
</evidence>
<comment type="caution">
    <text evidence="13">The sequence shown here is derived from an EMBL/GenBank/DDBJ whole genome shotgun (WGS) entry which is preliminary data.</text>
</comment>
<keyword evidence="9" id="KW-0653">Protein transport</keyword>
<comment type="function">
    <text evidence="1">The SecYEG-SecDF-YajC-YidC holo-translocon (HTL) protein secretase/insertase is a supercomplex required for protein secretion, insertion of proteins into membranes, and assembly of membrane protein complexes. While the SecYEG complex is essential for assembly of a number of proteins and complexes, the SecDF-YajC-YidC subcomplex facilitates these functions.</text>
</comment>
<protein>
    <recommendedName>
        <fullName evidence="5">Sec translocon accessory complex subunit YajC</fullName>
    </recommendedName>
</protein>
<evidence type="ECO:0000256" key="11">
    <source>
        <dbReference type="ARBA" id="ARBA00023010"/>
    </source>
</evidence>
<reference key="1">
    <citation type="submission" date="2017-08" db="EMBL/GenBank/DDBJ databases">
        <title>A dynamic microbial community with high functional redundancy inhabits the cold, oxic subseafloor aquifer.</title>
        <authorList>
            <person name="Tully B.J."/>
            <person name="Wheat C.G."/>
            <person name="Glazer B.T."/>
            <person name="Huber J.A."/>
        </authorList>
    </citation>
    <scope>NUCLEOTIDE SEQUENCE [LARGE SCALE GENOMIC DNA]</scope>
</reference>
<evidence type="ECO:0000256" key="4">
    <source>
        <dbReference type="ARBA" id="ARBA00011718"/>
    </source>
</evidence>
<keyword evidence="7" id="KW-1003">Cell membrane</keyword>
<evidence type="ECO:0000256" key="9">
    <source>
        <dbReference type="ARBA" id="ARBA00022927"/>
    </source>
</evidence>
<evidence type="ECO:0000256" key="5">
    <source>
        <dbReference type="ARBA" id="ARBA00014962"/>
    </source>
</evidence>
<keyword evidence="11" id="KW-0811">Translocation</keyword>
<comment type="subcellular location">
    <subcellularLocation>
        <location evidence="2">Cell membrane</location>
        <topology evidence="2">Single-pass membrane protein</topology>
    </subcellularLocation>
</comment>
<keyword evidence="12" id="KW-0472">Membrane</keyword>
<accession>A0A2A4Z4L8</accession>
<dbReference type="AlphaFoldDB" id="A0A2A4Z4L8"/>
<evidence type="ECO:0000256" key="12">
    <source>
        <dbReference type="ARBA" id="ARBA00023136"/>
    </source>
</evidence>
<dbReference type="PANTHER" id="PTHR33909">
    <property type="entry name" value="SEC TRANSLOCON ACCESSORY COMPLEX SUBUNIT YAJC"/>
    <property type="match status" value="1"/>
</dbReference>
<organism evidence="13">
    <name type="scientific">OCS116 cluster bacterium</name>
    <dbReference type="NCBI Taxonomy" id="2030921"/>
    <lineage>
        <taxon>Bacteria</taxon>
        <taxon>Pseudomonadati</taxon>
        <taxon>Pseudomonadota</taxon>
        <taxon>Alphaproteobacteria</taxon>
        <taxon>OCS116 cluster</taxon>
    </lineage>
</organism>
<dbReference type="GO" id="GO:0005886">
    <property type="term" value="C:plasma membrane"/>
    <property type="evidence" value="ECO:0007669"/>
    <property type="project" value="UniProtKB-SubCell"/>
</dbReference>
<dbReference type="InterPro" id="IPR003849">
    <property type="entry name" value="Preprotein_translocase_YajC"/>
</dbReference>
<dbReference type="SMART" id="SM01323">
    <property type="entry name" value="YajC"/>
    <property type="match status" value="1"/>
</dbReference>
<evidence type="ECO:0000256" key="1">
    <source>
        <dbReference type="ARBA" id="ARBA00002061"/>
    </source>
</evidence>
<dbReference type="Pfam" id="PF02699">
    <property type="entry name" value="YajC"/>
    <property type="match status" value="1"/>
</dbReference>
<evidence type="ECO:0000256" key="8">
    <source>
        <dbReference type="ARBA" id="ARBA00022692"/>
    </source>
</evidence>
<keyword evidence="10" id="KW-1133">Transmembrane helix</keyword>
<evidence type="ECO:0000256" key="2">
    <source>
        <dbReference type="ARBA" id="ARBA00004162"/>
    </source>
</evidence>
<comment type="subunit">
    <text evidence="4">Part of the SecDF-YidC-YajC translocase complex. The SecDF-YidC-YajC translocase forms a supercomplex with SecYEG, called the holo-translocon (HTL).</text>
</comment>
<name>A0A2A4Z4L8_9PROT</name>
<keyword evidence="8" id="KW-0812">Transmembrane</keyword>
<gene>
    <name evidence="13" type="primary">yajC</name>
    <name evidence="13" type="ORF">COB13_06705</name>
</gene>
<dbReference type="PRINTS" id="PR01853">
    <property type="entry name" value="YAJCTRNLCASE"/>
</dbReference>
<dbReference type="GO" id="GO:0015031">
    <property type="term" value="P:protein transport"/>
    <property type="evidence" value="ECO:0007669"/>
    <property type="project" value="UniProtKB-KW"/>
</dbReference>
<reference evidence="13" key="2">
    <citation type="journal article" date="2018" name="ISME J.">
        <title>A dynamic microbial community with high functional redundancy inhabits the cold, oxic subseafloor aquifer.</title>
        <authorList>
            <person name="Tully B.J."/>
            <person name="Wheat C.G."/>
            <person name="Glazer B.T."/>
            <person name="Huber J.A."/>
        </authorList>
    </citation>
    <scope>NUCLEOTIDE SEQUENCE</scope>
    <source>
        <strain evidence="13">NORP83</strain>
    </source>
</reference>
<dbReference type="EMBL" id="NVUS01000006">
    <property type="protein sequence ID" value="PCJ01861.1"/>
    <property type="molecule type" value="Genomic_DNA"/>
</dbReference>
<dbReference type="NCBIfam" id="TIGR00739">
    <property type="entry name" value="yajC"/>
    <property type="match status" value="1"/>
</dbReference>
<sequence>MDSNIIQFMPIIFIFVVMYFLVIRPQQKKAKLHREMIGNVRRGDTIVTSGGLIGKISKVNDDAEVTVELTEGVKVRIVRSMIAEVRVKGEPVADKK</sequence>
<evidence type="ECO:0000256" key="3">
    <source>
        <dbReference type="ARBA" id="ARBA00006742"/>
    </source>
</evidence>
<evidence type="ECO:0000256" key="10">
    <source>
        <dbReference type="ARBA" id="ARBA00022989"/>
    </source>
</evidence>
<comment type="similarity">
    <text evidence="3">Belongs to the YajC family.</text>
</comment>